<evidence type="ECO:0000313" key="3">
    <source>
        <dbReference type="EMBL" id="MBB3891510.1"/>
    </source>
</evidence>
<keyword evidence="4" id="KW-1185">Reference proteome</keyword>
<dbReference type="GO" id="GO:0006950">
    <property type="term" value="P:response to stress"/>
    <property type="evidence" value="ECO:0007669"/>
    <property type="project" value="TreeGrafter"/>
</dbReference>
<dbReference type="Pfam" id="PF12802">
    <property type="entry name" value="MarR_2"/>
    <property type="match status" value="1"/>
</dbReference>
<feature type="domain" description="HTH marR-type" evidence="2">
    <location>
        <begin position="29"/>
        <end position="131"/>
    </location>
</feature>
<accession>A0A840A238</accession>
<evidence type="ECO:0000259" key="2">
    <source>
        <dbReference type="SMART" id="SM00347"/>
    </source>
</evidence>
<name>A0A840A238_9CAUL</name>
<protein>
    <submittedName>
        <fullName evidence="3">DNA-binding MarR family transcriptional regulator</fullName>
    </submittedName>
</protein>
<dbReference type="Gene3D" id="1.10.10.10">
    <property type="entry name" value="Winged helix-like DNA-binding domain superfamily/Winged helix DNA-binding domain"/>
    <property type="match status" value="1"/>
</dbReference>
<dbReference type="InterPro" id="IPR036388">
    <property type="entry name" value="WH-like_DNA-bd_sf"/>
</dbReference>
<dbReference type="PANTHER" id="PTHR33164">
    <property type="entry name" value="TRANSCRIPTIONAL REGULATOR, MARR FAMILY"/>
    <property type="match status" value="1"/>
</dbReference>
<proteinExistence type="predicted"/>
<dbReference type="InterPro" id="IPR036390">
    <property type="entry name" value="WH_DNA-bd_sf"/>
</dbReference>
<dbReference type="InterPro" id="IPR039422">
    <property type="entry name" value="MarR/SlyA-like"/>
</dbReference>
<dbReference type="SMART" id="SM00347">
    <property type="entry name" value="HTH_MARR"/>
    <property type="match status" value="1"/>
</dbReference>
<dbReference type="AlphaFoldDB" id="A0A840A238"/>
<dbReference type="PANTHER" id="PTHR33164:SF105">
    <property type="entry name" value="TRANSCRIPTIONAL REPRESSOR PROTEIN-RELATED"/>
    <property type="match status" value="1"/>
</dbReference>
<sequence length="149" mass="16210">MQPPDDMLWFCFGHRSRKAARAVTRAFNQRLKPFGLNISQYVLLGVIARGEHGSVAAMAEEVGVEPSALLRNLKLLESRGLVAGEGGRGRGGRRLAVTPAGADLIRTTIPSWRQAQADLAALLEGQADETRQALVRLERAALALERAER</sequence>
<feature type="coiled-coil region" evidence="1">
    <location>
        <begin position="120"/>
        <end position="147"/>
    </location>
</feature>
<dbReference type="SUPFAM" id="SSF46785">
    <property type="entry name" value="Winged helix' DNA-binding domain"/>
    <property type="match status" value="1"/>
</dbReference>
<dbReference type="InterPro" id="IPR000835">
    <property type="entry name" value="HTH_MarR-typ"/>
</dbReference>
<dbReference type="Proteomes" id="UP000530564">
    <property type="component" value="Unassembled WGS sequence"/>
</dbReference>
<organism evidence="3 4">
    <name type="scientific">Phenylobacterium haematophilum</name>
    <dbReference type="NCBI Taxonomy" id="98513"/>
    <lineage>
        <taxon>Bacteria</taxon>
        <taxon>Pseudomonadati</taxon>
        <taxon>Pseudomonadota</taxon>
        <taxon>Alphaproteobacteria</taxon>
        <taxon>Caulobacterales</taxon>
        <taxon>Caulobacteraceae</taxon>
        <taxon>Phenylobacterium</taxon>
    </lineage>
</organism>
<dbReference type="EMBL" id="JACIDK010000003">
    <property type="protein sequence ID" value="MBB3891510.1"/>
    <property type="molecule type" value="Genomic_DNA"/>
</dbReference>
<keyword evidence="3" id="KW-0238">DNA-binding</keyword>
<keyword evidence="1" id="KW-0175">Coiled coil</keyword>
<comment type="caution">
    <text evidence="3">The sequence shown here is derived from an EMBL/GenBank/DDBJ whole genome shotgun (WGS) entry which is preliminary data.</text>
</comment>
<evidence type="ECO:0000313" key="4">
    <source>
        <dbReference type="Proteomes" id="UP000530564"/>
    </source>
</evidence>
<dbReference type="RefSeq" id="WP_183772560.1">
    <property type="nucleotide sequence ID" value="NZ_JACIDK010000003.1"/>
</dbReference>
<evidence type="ECO:0000256" key="1">
    <source>
        <dbReference type="SAM" id="Coils"/>
    </source>
</evidence>
<reference evidence="3 4" key="1">
    <citation type="submission" date="2020-08" db="EMBL/GenBank/DDBJ databases">
        <title>Genomic Encyclopedia of Type Strains, Phase IV (KMG-IV): sequencing the most valuable type-strain genomes for metagenomic binning, comparative biology and taxonomic classification.</title>
        <authorList>
            <person name="Goeker M."/>
        </authorList>
    </citation>
    <scope>NUCLEOTIDE SEQUENCE [LARGE SCALE GENOMIC DNA]</scope>
    <source>
        <strain evidence="3 4">DSM 21793</strain>
    </source>
</reference>
<dbReference type="GO" id="GO:0003700">
    <property type="term" value="F:DNA-binding transcription factor activity"/>
    <property type="evidence" value="ECO:0007669"/>
    <property type="project" value="InterPro"/>
</dbReference>
<gene>
    <name evidence="3" type="ORF">GGQ61_002238</name>
</gene>
<dbReference type="GO" id="GO:0003677">
    <property type="term" value="F:DNA binding"/>
    <property type="evidence" value="ECO:0007669"/>
    <property type="project" value="UniProtKB-KW"/>
</dbReference>